<feature type="compositionally biased region" description="Polar residues" evidence="2">
    <location>
        <begin position="61"/>
        <end position="76"/>
    </location>
</feature>
<dbReference type="WBParaSite" id="BXY_1727300.1">
    <property type="protein sequence ID" value="BXY_1727300.1"/>
    <property type="gene ID" value="BXY_1727300"/>
</dbReference>
<sequence length="285" mass="31895">MGTEDSEGLLERIRKLIQTQRPRDGEEEKAITRTGPLHSRITPYSRKPKQKSDYSVHDSELPSTSVQLPNTSRTPILTTKADGDLPPYLMQCPEPYNLHYCYNDGDCVTYRSTNHINDMFCRCELGFHGERCEYSFNGELYGHDLFVANPESMDHEMEVEMDVEIGENRVNAPVSLISGAAASSLVMLSVLLVVLGILALLLLCFFCFRRRTENQHSEIFSSEGEETTTVSSLPSTVLSTIAYSNPPFLQPIDDCRIYRSTVDADTLTSDSDSTPGNSPIKPLVR</sequence>
<keyword evidence="1" id="KW-1015">Disulfide bond</keyword>
<comment type="caution">
    <text evidence="1">Lacks conserved residue(s) required for the propagation of feature annotation.</text>
</comment>
<evidence type="ECO:0000256" key="2">
    <source>
        <dbReference type="SAM" id="MobiDB-lite"/>
    </source>
</evidence>
<keyword evidence="1" id="KW-0245">EGF-like domain</keyword>
<dbReference type="EMBL" id="CAJFDI010000002">
    <property type="protein sequence ID" value="CAD5216119.1"/>
    <property type="molecule type" value="Genomic_DNA"/>
</dbReference>
<dbReference type="OrthoDB" id="5811477at2759"/>
<dbReference type="GO" id="GO:0048018">
    <property type="term" value="F:receptor ligand activity"/>
    <property type="evidence" value="ECO:0007669"/>
    <property type="project" value="InterPro"/>
</dbReference>
<evidence type="ECO:0000256" key="1">
    <source>
        <dbReference type="PROSITE-ProRule" id="PRU00076"/>
    </source>
</evidence>
<dbReference type="EMBL" id="CAJFCV020000002">
    <property type="protein sequence ID" value="CAG9098784.1"/>
    <property type="molecule type" value="Genomic_DNA"/>
</dbReference>
<dbReference type="Proteomes" id="UP000659654">
    <property type="component" value="Unassembled WGS sequence"/>
</dbReference>
<dbReference type="Proteomes" id="UP000582659">
    <property type="component" value="Unassembled WGS sequence"/>
</dbReference>
<dbReference type="Proteomes" id="UP000095284">
    <property type="component" value="Unplaced"/>
</dbReference>
<feature type="region of interest" description="Disordered" evidence="2">
    <location>
        <begin position="16"/>
        <end position="76"/>
    </location>
</feature>
<dbReference type="PANTHER" id="PTHR12332:SF1">
    <property type="entry name" value="KEREN-RELATED"/>
    <property type="match status" value="1"/>
</dbReference>
<dbReference type="InterPro" id="IPR000742">
    <property type="entry name" value="EGF"/>
</dbReference>
<name>A0A1I7SW43_BURXY</name>
<evidence type="ECO:0000313" key="6">
    <source>
        <dbReference type="Proteomes" id="UP000095284"/>
    </source>
</evidence>
<feature type="transmembrane region" description="Helical" evidence="3">
    <location>
        <begin position="185"/>
        <end position="208"/>
    </location>
</feature>
<feature type="disulfide bond" evidence="1">
    <location>
        <begin position="123"/>
        <end position="132"/>
    </location>
</feature>
<dbReference type="Gene3D" id="2.10.25.10">
    <property type="entry name" value="Laminin"/>
    <property type="match status" value="1"/>
</dbReference>
<protein>
    <submittedName>
        <fullName evidence="5">(pine wood nematode) hypothetical protein</fullName>
    </submittedName>
    <submittedName>
        <fullName evidence="8">EGF-like domain-containing protein</fullName>
    </submittedName>
</protein>
<evidence type="ECO:0000313" key="7">
    <source>
        <dbReference type="Proteomes" id="UP000659654"/>
    </source>
</evidence>
<dbReference type="PROSITE" id="PS50026">
    <property type="entry name" value="EGF_3"/>
    <property type="match status" value="1"/>
</dbReference>
<feature type="region of interest" description="Disordered" evidence="2">
    <location>
        <begin position="266"/>
        <end position="285"/>
    </location>
</feature>
<keyword evidence="3" id="KW-0812">Transmembrane</keyword>
<evidence type="ECO:0000256" key="3">
    <source>
        <dbReference type="SAM" id="Phobius"/>
    </source>
</evidence>
<keyword evidence="3" id="KW-0472">Membrane</keyword>
<reference evidence="5" key="2">
    <citation type="submission" date="2020-09" db="EMBL/GenBank/DDBJ databases">
        <authorList>
            <person name="Kikuchi T."/>
        </authorList>
    </citation>
    <scope>NUCLEOTIDE SEQUENCE</scope>
    <source>
        <strain evidence="5">Ka4C1</strain>
    </source>
</reference>
<gene>
    <name evidence="5" type="ORF">BXYJ_LOCUS4370</name>
</gene>
<dbReference type="GO" id="GO:0007173">
    <property type="term" value="P:epidermal growth factor receptor signaling pathway"/>
    <property type="evidence" value="ECO:0007669"/>
    <property type="project" value="InterPro"/>
</dbReference>
<dbReference type="AlphaFoldDB" id="A0A1I7SW43"/>
<organism evidence="6 8">
    <name type="scientific">Bursaphelenchus xylophilus</name>
    <name type="common">Pinewood nematode worm</name>
    <name type="synonym">Aphelenchoides xylophilus</name>
    <dbReference type="NCBI Taxonomy" id="6326"/>
    <lineage>
        <taxon>Eukaryota</taxon>
        <taxon>Metazoa</taxon>
        <taxon>Ecdysozoa</taxon>
        <taxon>Nematoda</taxon>
        <taxon>Chromadorea</taxon>
        <taxon>Rhabditida</taxon>
        <taxon>Tylenchina</taxon>
        <taxon>Tylenchomorpha</taxon>
        <taxon>Aphelenchoidea</taxon>
        <taxon>Aphelenchoididae</taxon>
        <taxon>Bursaphelenchus</taxon>
    </lineage>
</organism>
<keyword evidence="7" id="KW-1185">Reference proteome</keyword>
<evidence type="ECO:0000259" key="4">
    <source>
        <dbReference type="PROSITE" id="PS50026"/>
    </source>
</evidence>
<accession>A0A1I7SW43</accession>
<proteinExistence type="predicted"/>
<evidence type="ECO:0000313" key="5">
    <source>
        <dbReference type="EMBL" id="CAD5216119.1"/>
    </source>
</evidence>
<dbReference type="InterPro" id="IPR043403">
    <property type="entry name" value="Gurken/Spitz"/>
</dbReference>
<reference evidence="8" key="1">
    <citation type="submission" date="2016-11" db="UniProtKB">
        <authorList>
            <consortium name="WormBaseParasite"/>
        </authorList>
    </citation>
    <scope>IDENTIFICATION</scope>
</reference>
<feature type="compositionally biased region" description="Basic and acidic residues" evidence="2">
    <location>
        <begin position="21"/>
        <end position="31"/>
    </location>
</feature>
<feature type="domain" description="EGF-like" evidence="4">
    <location>
        <begin position="88"/>
        <end position="133"/>
    </location>
</feature>
<keyword evidence="3" id="KW-1133">Transmembrane helix</keyword>
<dbReference type="GO" id="GO:0005154">
    <property type="term" value="F:epidermal growth factor receptor binding"/>
    <property type="evidence" value="ECO:0007669"/>
    <property type="project" value="InterPro"/>
</dbReference>
<dbReference type="PROSITE" id="PS00022">
    <property type="entry name" value="EGF_1"/>
    <property type="match status" value="1"/>
</dbReference>
<feature type="compositionally biased region" description="Basic and acidic residues" evidence="2">
    <location>
        <begin position="50"/>
        <end position="60"/>
    </location>
</feature>
<dbReference type="PANTHER" id="PTHR12332">
    <property type="entry name" value="KEREN-RELATED"/>
    <property type="match status" value="1"/>
</dbReference>
<dbReference type="CDD" id="cd00054">
    <property type="entry name" value="EGF_CA"/>
    <property type="match status" value="1"/>
</dbReference>
<evidence type="ECO:0000313" key="8">
    <source>
        <dbReference type="WBParaSite" id="BXY_1727300.1"/>
    </source>
</evidence>
<dbReference type="SUPFAM" id="SSF57196">
    <property type="entry name" value="EGF/Laminin"/>
    <property type="match status" value="1"/>
</dbReference>
<dbReference type="PROSITE" id="PS01186">
    <property type="entry name" value="EGF_2"/>
    <property type="match status" value="1"/>
</dbReference>